<name>D8M5Q5_BLAHO</name>
<evidence type="ECO:0000256" key="3">
    <source>
        <dbReference type="ARBA" id="ARBA00022490"/>
    </source>
</evidence>
<dbReference type="Gene3D" id="2.130.10.10">
    <property type="entry name" value="YVTN repeat-like/Quinoprotein amine dehydrogenase"/>
    <property type="match status" value="1"/>
</dbReference>
<evidence type="ECO:0000313" key="13">
    <source>
        <dbReference type="Proteomes" id="UP000008312"/>
    </source>
</evidence>
<keyword evidence="6" id="KW-0009">Actin-binding</keyword>
<comment type="similarity">
    <text evidence="2">Belongs to the WD repeat ARPC1 family.</text>
</comment>
<keyword evidence="4 10" id="KW-0853">WD repeat</keyword>
<feature type="region of interest" description="Disordered" evidence="11">
    <location>
        <begin position="336"/>
        <end position="358"/>
    </location>
</feature>
<keyword evidence="3" id="KW-0963">Cytoplasm</keyword>
<evidence type="ECO:0000256" key="7">
    <source>
        <dbReference type="ARBA" id="ARBA00023212"/>
    </source>
</evidence>
<accession>D8M5Q5</accession>
<evidence type="ECO:0000256" key="9">
    <source>
        <dbReference type="ARBA" id="ARBA00041789"/>
    </source>
</evidence>
<evidence type="ECO:0000256" key="5">
    <source>
        <dbReference type="ARBA" id="ARBA00022737"/>
    </source>
</evidence>
<keyword evidence="7" id="KW-0206">Cytoskeleton</keyword>
<evidence type="ECO:0000313" key="12">
    <source>
        <dbReference type="EMBL" id="CBK23394.2"/>
    </source>
</evidence>
<organism evidence="12">
    <name type="scientific">Blastocystis hominis</name>
    <dbReference type="NCBI Taxonomy" id="12968"/>
    <lineage>
        <taxon>Eukaryota</taxon>
        <taxon>Sar</taxon>
        <taxon>Stramenopiles</taxon>
        <taxon>Bigyra</taxon>
        <taxon>Opalozoa</taxon>
        <taxon>Opalinata</taxon>
        <taxon>Blastocystidae</taxon>
        <taxon>Blastocystis</taxon>
    </lineage>
</organism>
<keyword evidence="13" id="KW-1185">Reference proteome</keyword>
<dbReference type="PROSITE" id="PS50082">
    <property type="entry name" value="WD_REPEATS_2"/>
    <property type="match status" value="1"/>
</dbReference>
<dbReference type="OrthoDB" id="406844at2759"/>
<feature type="repeat" description="WD" evidence="10">
    <location>
        <begin position="55"/>
        <end position="96"/>
    </location>
</feature>
<dbReference type="GeneID" id="24920383"/>
<evidence type="ECO:0000256" key="8">
    <source>
        <dbReference type="ARBA" id="ARBA00041244"/>
    </source>
</evidence>
<comment type="subcellular location">
    <subcellularLocation>
        <location evidence="1">Cytoplasm</location>
        <location evidence="1">Cytoskeleton</location>
    </subcellularLocation>
</comment>
<gene>
    <name evidence="12" type="ORF">GSBLH_T00003278001</name>
</gene>
<dbReference type="AlphaFoldDB" id="D8M5Q5"/>
<evidence type="ECO:0000256" key="4">
    <source>
        <dbReference type="ARBA" id="ARBA00022574"/>
    </source>
</evidence>
<protein>
    <recommendedName>
        <fullName evidence="8">Arp2/3 complex 41 kDa subunit</fullName>
    </recommendedName>
    <alternativeName>
        <fullName evidence="9">p41-ARC</fullName>
    </alternativeName>
</protein>
<keyword evidence="5" id="KW-0677">Repeat</keyword>
<dbReference type="PROSITE" id="PS00678">
    <property type="entry name" value="WD_REPEATS_1"/>
    <property type="match status" value="1"/>
</dbReference>
<dbReference type="SMART" id="SM00320">
    <property type="entry name" value="WD40"/>
    <property type="match status" value="4"/>
</dbReference>
<dbReference type="SUPFAM" id="SSF50978">
    <property type="entry name" value="WD40 repeat-like"/>
    <property type="match status" value="1"/>
</dbReference>
<dbReference type="InterPro" id="IPR015943">
    <property type="entry name" value="WD40/YVTN_repeat-like_dom_sf"/>
</dbReference>
<dbReference type="GO" id="GO:0005885">
    <property type="term" value="C:Arp2/3 protein complex"/>
    <property type="evidence" value="ECO:0007669"/>
    <property type="project" value="InterPro"/>
</dbReference>
<evidence type="ECO:0000256" key="11">
    <source>
        <dbReference type="SAM" id="MobiDB-lite"/>
    </source>
</evidence>
<feature type="compositionally biased region" description="Polar residues" evidence="11">
    <location>
        <begin position="336"/>
        <end position="356"/>
    </location>
</feature>
<sequence>MQATTVFKVAKTLSCHCWNKDRTQVALATRNDNTIQIYTNCTSSKFEDWKLIHTLTGHDLPITALDWDPNYNRILSCSEDCNAYVWNLEDGKWMPTLVLLKIKRAALCCKWSPDGKAFAVGSSERKLRICTFNTYENLWVNPSGLHAKLEKETEESGTETPTISNKAKGSIFCVCWDRTGQLLCRGSLDGSMSIVSTYYDPTQPIQDCPFDITSKDLFGYVFGDKCDVVEAIAVNLSNTAIAYADRSSNVYVLEFTGHMMSKRTISCPCLPFTSLLFVRDDVMVAGGFDSDLHVLAKQAGEWKYVGVADLSASDASGSSRMSSSFQERIRMLQSNTNRGSLRNSTSMDQGSTSSGPHRNMILEIREKSRESNQQKVKEISTCGLDGRIVIWNMDLILTKMNV</sequence>
<dbReference type="PROSITE" id="PS50294">
    <property type="entry name" value="WD_REPEATS_REGION"/>
    <property type="match status" value="1"/>
</dbReference>
<evidence type="ECO:0000256" key="2">
    <source>
        <dbReference type="ARBA" id="ARBA00006260"/>
    </source>
</evidence>
<dbReference type="OMA" id="YVWEPSP"/>
<reference evidence="12" key="1">
    <citation type="submission" date="2010-02" db="EMBL/GenBank/DDBJ databases">
        <title>Sequencing and annotation of the Blastocystis hominis genome.</title>
        <authorList>
            <person name="Wincker P."/>
        </authorList>
    </citation>
    <scope>NUCLEOTIDE SEQUENCE</scope>
    <source>
        <strain evidence="12">Singapore isolate B</strain>
    </source>
</reference>
<evidence type="ECO:0000256" key="10">
    <source>
        <dbReference type="PROSITE-ProRule" id="PRU00221"/>
    </source>
</evidence>
<dbReference type="InterPro" id="IPR019775">
    <property type="entry name" value="WD40_repeat_CS"/>
</dbReference>
<proteinExistence type="inferred from homology"/>
<dbReference type="EMBL" id="FN668661">
    <property type="protein sequence ID" value="CBK23394.2"/>
    <property type="molecule type" value="Genomic_DNA"/>
</dbReference>
<dbReference type="InterPro" id="IPR017383">
    <property type="entry name" value="ARPC1"/>
</dbReference>
<dbReference type="Proteomes" id="UP000008312">
    <property type="component" value="Unassembled WGS sequence"/>
</dbReference>
<dbReference type="InterPro" id="IPR036322">
    <property type="entry name" value="WD40_repeat_dom_sf"/>
</dbReference>
<dbReference type="InterPro" id="IPR001680">
    <property type="entry name" value="WD40_rpt"/>
</dbReference>
<dbReference type="RefSeq" id="XP_012897442.1">
    <property type="nucleotide sequence ID" value="XM_013041988.1"/>
</dbReference>
<dbReference type="GO" id="GO:0034314">
    <property type="term" value="P:Arp2/3 complex-mediated actin nucleation"/>
    <property type="evidence" value="ECO:0007669"/>
    <property type="project" value="InterPro"/>
</dbReference>
<dbReference type="PANTHER" id="PTHR10709:SF2">
    <property type="entry name" value="ACTIN-RELATED PROTEIN 2_3 COMPLEX SUBUNIT"/>
    <property type="match status" value="1"/>
</dbReference>
<dbReference type="PANTHER" id="PTHR10709">
    <property type="entry name" value="ACTIN-RELATED PROTEIN 2/3 COMPLEX SUBUNIT 1"/>
    <property type="match status" value="1"/>
</dbReference>
<dbReference type="Pfam" id="PF00400">
    <property type="entry name" value="WD40"/>
    <property type="match status" value="3"/>
</dbReference>
<evidence type="ECO:0000256" key="6">
    <source>
        <dbReference type="ARBA" id="ARBA00023203"/>
    </source>
</evidence>
<evidence type="ECO:0000256" key="1">
    <source>
        <dbReference type="ARBA" id="ARBA00004245"/>
    </source>
</evidence>
<dbReference type="GO" id="GO:0051015">
    <property type="term" value="F:actin filament binding"/>
    <property type="evidence" value="ECO:0007669"/>
    <property type="project" value="TreeGrafter"/>
</dbReference>
<dbReference type="InParanoid" id="D8M5Q5"/>